<gene>
    <name evidence="2" type="ORF">BJ322DRAFT_4576</name>
</gene>
<keyword evidence="1" id="KW-0732">Signal</keyword>
<sequence>METFEIAWFSSAFVFAYLVYTLEPFEPSERPKDYLIPIKANGRDIRVPPALVDVISDISKFATKFEIALKKAVPDLKSDSGSLWTARIVRGKKPELEAALRGMDDLRRDHTALLDRANDAYDRGKVIKKDLKDYRKKQRAKMHEIQEHMKEYWPEDSSWTLL</sequence>
<name>A0A9P6HNN1_9AGAM</name>
<reference evidence="2" key="1">
    <citation type="journal article" date="2020" name="Nat. Commun.">
        <title>Large-scale genome sequencing of mycorrhizal fungi provides insights into the early evolution of symbiotic traits.</title>
        <authorList>
            <person name="Miyauchi S."/>
            <person name="Kiss E."/>
            <person name="Kuo A."/>
            <person name="Drula E."/>
            <person name="Kohler A."/>
            <person name="Sanchez-Garcia M."/>
            <person name="Morin E."/>
            <person name="Andreopoulos B."/>
            <person name="Barry K.W."/>
            <person name="Bonito G."/>
            <person name="Buee M."/>
            <person name="Carver A."/>
            <person name="Chen C."/>
            <person name="Cichocki N."/>
            <person name="Clum A."/>
            <person name="Culley D."/>
            <person name="Crous P.W."/>
            <person name="Fauchery L."/>
            <person name="Girlanda M."/>
            <person name="Hayes R.D."/>
            <person name="Keri Z."/>
            <person name="LaButti K."/>
            <person name="Lipzen A."/>
            <person name="Lombard V."/>
            <person name="Magnuson J."/>
            <person name="Maillard F."/>
            <person name="Murat C."/>
            <person name="Nolan M."/>
            <person name="Ohm R.A."/>
            <person name="Pangilinan J."/>
            <person name="Pereira M.F."/>
            <person name="Perotto S."/>
            <person name="Peter M."/>
            <person name="Pfister S."/>
            <person name="Riley R."/>
            <person name="Sitrit Y."/>
            <person name="Stielow J.B."/>
            <person name="Szollosi G."/>
            <person name="Zifcakova L."/>
            <person name="Stursova M."/>
            <person name="Spatafora J.W."/>
            <person name="Tedersoo L."/>
            <person name="Vaario L.M."/>
            <person name="Yamada A."/>
            <person name="Yan M."/>
            <person name="Wang P."/>
            <person name="Xu J."/>
            <person name="Bruns T."/>
            <person name="Baldrian P."/>
            <person name="Vilgalys R."/>
            <person name="Dunand C."/>
            <person name="Henrissat B."/>
            <person name="Grigoriev I.V."/>
            <person name="Hibbett D."/>
            <person name="Nagy L.G."/>
            <person name="Martin F.M."/>
        </authorList>
    </citation>
    <scope>NUCLEOTIDE SEQUENCE</scope>
    <source>
        <strain evidence="2">UH-Tt-Lm1</strain>
    </source>
</reference>
<organism evidence="2 3">
    <name type="scientific">Thelephora terrestris</name>
    <dbReference type="NCBI Taxonomy" id="56493"/>
    <lineage>
        <taxon>Eukaryota</taxon>
        <taxon>Fungi</taxon>
        <taxon>Dikarya</taxon>
        <taxon>Basidiomycota</taxon>
        <taxon>Agaricomycotina</taxon>
        <taxon>Agaricomycetes</taxon>
        <taxon>Thelephorales</taxon>
        <taxon>Thelephoraceae</taxon>
        <taxon>Thelephora</taxon>
    </lineage>
</organism>
<reference evidence="2" key="2">
    <citation type="submission" date="2020-11" db="EMBL/GenBank/DDBJ databases">
        <authorList>
            <consortium name="DOE Joint Genome Institute"/>
            <person name="Kuo A."/>
            <person name="Miyauchi S."/>
            <person name="Kiss E."/>
            <person name="Drula E."/>
            <person name="Kohler A."/>
            <person name="Sanchez-Garcia M."/>
            <person name="Andreopoulos B."/>
            <person name="Barry K.W."/>
            <person name="Bonito G."/>
            <person name="Buee M."/>
            <person name="Carver A."/>
            <person name="Chen C."/>
            <person name="Cichocki N."/>
            <person name="Clum A."/>
            <person name="Culley D."/>
            <person name="Crous P.W."/>
            <person name="Fauchery L."/>
            <person name="Girlanda M."/>
            <person name="Hayes R."/>
            <person name="Keri Z."/>
            <person name="Labutti K."/>
            <person name="Lipzen A."/>
            <person name="Lombard V."/>
            <person name="Magnuson J."/>
            <person name="Maillard F."/>
            <person name="Morin E."/>
            <person name="Murat C."/>
            <person name="Nolan M."/>
            <person name="Ohm R."/>
            <person name="Pangilinan J."/>
            <person name="Pereira M."/>
            <person name="Perotto S."/>
            <person name="Peter M."/>
            <person name="Riley R."/>
            <person name="Sitrit Y."/>
            <person name="Stielow B."/>
            <person name="Szollosi G."/>
            <person name="Zifcakova L."/>
            <person name="Stursova M."/>
            <person name="Spatafora J.W."/>
            <person name="Tedersoo L."/>
            <person name="Vaario L.-M."/>
            <person name="Yamada A."/>
            <person name="Yan M."/>
            <person name="Wang P."/>
            <person name="Xu J."/>
            <person name="Bruns T."/>
            <person name="Baldrian P."/>
            <person name="Vilgalys R."/>
            <person name="Henrissat B."/>
            <person name="Grigoriev I.V."/>
            <person name="Hibbett D."/>
            <person name="Nagy L.G."/>
            <person name="Martin F.M."/>
        </authorList>
    </citation>
    <scope>NUCLEOTIDE SEQUENCE</scope>
    <source>
        <strain evidence="2">UH-Tt-Lm1</strain>
    </source>
</reference>
<feature type="chain" id="PRO_5040243303" evidence="1">
    <location>
        <begin position="22"/>
        <end position="162"/>
    </location>
</feature>
<evidence type="ECO:0000313" key="3">
    <source>
        <dbReference type="Proteomes" id="UP000736335"/>
    </source>
</evidence>
<dbReference type="EMBL" id="WIUZ02000001">
    <property type="protein sequence ID" value="KAF9791949.1"/>
    <property type="molecule type" value="Genomic_DNA"/>
</dbReference>
<keyword evidence="3" id="KW-1185">Reference proteome</keyword>
<protein>
    <submittedName>
        <fullName evidence="2">Uncharacterized protein</fullName>
    </submittedName>
</protein>
<accession>A0A9P6HNN1</accession>
<comment type="caution">
    <text evidence="2">The sequence shown here is derived from an EMBL/GenBank/DDBJ whole genome shotgun (WGS) entry which is preliminary data.</text>
</comment>
<dbReference type="OrthoDB" id="10302403at2759"/>
<evidence type="ECO:0000313" key="2">
    <source>
        <dbReference type="EMBL" id="KAF9791949.1"/>
    </source>
</evidence>
<proteinExistence type="predicted"/>
<evidence type="ECO:0000256" key="1">
    <source>
        <dbReference type="SAM" id="SignalP"/>
    </source>
</evidence>
<feature type="signal peptide" evidence="1">
    <location>
        <begin position="1"/>
        <end position="21"/>
    </location>
</feature>
<dbReference type="Proteomes" id="UP000736335">
    <property type="component" value="Unassembled WGS sequence"/>
</dbReference>
<dbReference type="AlphaFoldDB" id="A0A9P6HNN1"/>